<protein>
    <recommendedName>
        <fullName evidence="4">DUF3021 family protein</fullName>
    </recommendedName>
</protein>
<keyword evidence="3" id="KW-1185">Reference proteome</keyword>
<dbReference type="OrthoDB" id="2003588at2"/>
<dbReference type="RefSeq" id="WP_109730082.1">
    <property type="nucleotide sequence ID" value="NZ_BAAACK010000006.1"/>
</dbReference>
<reference evidence="2 3" key="1">
    <citation type="submission" date="2018-05" db="EMBL/GenBank/DDBJ databases">
        <title>The Hungate 1000. A catalogue of reference genomes from the rumen microbiome.</title>
        <authorList>
            <person name="Kelly W."/>
        </authorList>
    </citation>
    <scope>NUCLEOTIDE SEQUENCE [LARGE SCALE GENOMIC DNA]</scope>
    <source>
        <strain evidence="2 3">NLAE-zl-C242</strain>
    </source>
</reference>
<evidence type="ECO:0000313" key="3">
    <source>
        <dbReference type="Proteomes" id="UP000245845"/>
    </source>
</evidence>
<gene>
    <name evidence="2" type="ORF">A8806_102226</name>
</gene>
<organism evidence="2 3">
    <name type="scientific">Faecalicatena orotica</name>
    <dbReference type="NCBI Taxonomy" id="1544"/>
    <lineage>
        <taxon>Bacteria</taxon>
        <taxon>Bacillati</taxon>
        <taxon>Bacillota</taxon>
        <taxon>Clostridia</taxon>
        <taxon>Lachnospirales</taxon>
        <taxon>Lachnospiraceae</taxon>
        <taxon>Faecalicatena</taxon>
    </lineage>
</organism>
<keyword evidence="1" id="KW-0472">Membrane</keyword>
<feature type="transmembrane region" description="Helical" evidence="1">
    <location>
        <begin position="12"/>
        <end position="34"/>
    </location>
</feature>
<evidence type="ECO:0000313" key="2">
    <source>
        <dbReference type="EMBL" id="PWJ31370.1"/>
    </source>
</evidence>
<accession>A0A2Y9C4J9</accession>
<evidence type="ECO:0008006" key="4">
    <source>
        <dbReference type="Google" id="ProtNLM"/>
    </source>
</evidence>
<keyword evidence="1" id="KW-0812">Transmembrane</keyword>
<keyword evidence="1" id="KW-1133">Transmembrane helix</keyword>
<evidence type="ECO:0000256" key="1">
    <source>
        <dbReference type="SAM" id="Phobius"/>
    </source>
</evidence>
<dbReference type="Proteomes" id="UP000245845">
    <property type="component" value="Unassembled WGS sequence"/>
</dbReference>
<dbReference type="AlphaFoldDB" id="A0A2Y9C4J9"/>
<feature type="transmembrane region" description="Helical" evidence="1">
    <location>
        <begin position="40"/>
        <end position="60"/>
    </location>
</feature>
<feature type="transmembrane region" description="Helical" evidence="1">
    <location>
        <begin position="99"/>
        <end position="123"/>
    </location>
</feature>
<proteinExistence type="predicted"/>
<sequence>MELKEFLKKIVWVFLMIQAGITIAIGVVGLFTHIPNTLSPVAFFMPFVYAFFCTLVSLVTYSSKELSVRSLLIRKTIQFILIEATVLFITYSVKALVNRFMIIAVALSVFIIFVLLNLIDYFLSKAQADKMTEKLRLADQFRNADS</sequence>
<dbReference type="EMBL" id="QGDL01000002">
    <property type="protein sequence ID" value="PWJ31370.1"/>
    <property type="molecule type" value="Genomic_DNA"/>
</dbReference>
<feature type="transmembrane region" description="Helical" evidence="1">
    <location>
        <begin position="72"/>
        <end position="93"/>
    </location>
</feature>
<comment type="caution">
    <text evidence="2">The sequence shown here is derived from an EMBL/GenBank/DDBJ whole genome shotgun (WGS) entry which is preliminary data.</text>
</comment>
<name>A0A2Y9C4J9_9FIRM</name>